<dbReference type="InterPro" id="IPR000731">
    <property type="entry name" value="SSD"/>
</dbReference>
<dbReference type="Gene3D" id="1.20.1640.10">
    <property type="entry name" value="Multidrug efflux transporter AcrB transmembrane domain"/>
    <property type="match status" value="1"/>
</dbReference>
<keyword evidence="5 8" id="KW-1133">Transmembrane helix</keyword>
<dbReference type="GO" id="GO:0018996">
    <property type="term" value="P:molting cycle, collagen and cuticulin-based cuticle"/>
    <property type="evidence" value="ECO:0007669"/>
    <property type="project" value="TreeGrafter"/>
</dbReference>
<dbReference type="PROSITE" id="PS50156">
    <property type="entry name" value="SSD"/>
    <property type="match status" value="1"/>
</dbReference>
<evidence type="ECO:0000313" key="11">
    <source>
        <dbReference type="WBParaSite" id="nRc.2.0.1.t05474-RA"/>
    </source>
</evidence>
<organism evidence="10 11">
    <name type="scientific">Romanomermis culicivorax</name>
    <name type="common">Nematode worm</name>
    <dbReference type="NCBI Taxonomy" id="13658"/>
    <lineage>
        <taxon>Eukaryota</taxon>
        <taxon>Metazoa</taxon>
        <taxon>Ecdysozoa</taxon>
        <taxon>Nematoda</taxon>
        <taxon>Enoplea</taxon>
        <taxon>Dorylaimia</taxon>
        <taxon>Mermithida</taxon>
        <taxon>Mermithoidea</taxon>
        <taxon>Mermithidae</taxon>
        <taxon>Romanomermis</taxon>
    </lineage>
</organism>
<keyword evidence="10" id="KW-1185">Reference proteome</keyword>
<evidence type="ECO:0000256" key="7">
    <source>
        <dbReference type="ARBA" id="ARBA00023180"/>
    </source>
</evidence>
<name>A0A915HUA3_ROMCU</name>
<evidence type="ECO:0000256" key="1">
    <source>
        <dbReference type="ARBA" id="ARBA00004651"/>
    </source>
</evidence>
<accession>A0A915HUA3</accession>
<dbReference type="AlphaFoldDB" id="A0A915HUA3"/>
<evidence type="ECO:0000256" key="5">
    <source>
        <dbReference type="ARBA" id="ARBA00022989"/>
    </source>
</evidence>
<protein>
    <submittedName>
        <fullName evidence="11">SSD domain-containing protein</fullName>
    </submittedName>
</protein>
<comment type="similarity">
    <text evidence="2">Belongs to the patched family.</text>
</comment>
<dbReference type="SUPFAM" id="SSF82866">
    <property type="entry name" value="Multidrug efflux transporter AcrB transmembrane domain"/>
    <property type="match status" value="1"/>
</dbReference>
<proteinExistence type="inferred from homology"/>
<dbReference type="GO" id="GO:0006897">
    <property type="term" value="P:endocytosis"/>
    <property type="evidence" value="ECO:0007669"/>
    <property type="project" value="TreeGrafter"/>
</dbReference>
<keyword evidence="6 8" id="KW-0472">Membrane</keyword>
<keyword evidence="3" id="KW-1003">Cell membrane</keyword>
<feature type="transmembrane region" description="Helical" evidence="8">
    <location>
        <begin position="118"/>
        <end position="148"/>
    </location>
</feature>
<dbReference type="WBParaSite" id="nRc.2.0.1.t05474-RA">
    <property type="protein sequence ID" value="nRc.2.0.1.t05474-RA"/>
    <property type="gene ID" value="nRc.2.0.1.g05474"/>
</dbReference>
<evidence type="ECO:0000313" key="10">
    <source>
        <dbReference type="Proteomes" id="UP000887565"/>
    </source>
</evidence>
<evidence type="ECO:0000256" key="2">
    <source>
        <dbReference type="ARBA" id="ARBA00005585"/>
    </source>
</evidence>
<dbReference type="Proteomes" id="UP000887565">
    <property type="component" value="Unplaced"/>
</dbReference>
<keyword evidence="7" id="KW-0325">Glycoprotein</keyword>
<feature type="domain" description="SSD" evidence="9">
    <location>
        <begin position="136"/>
        <end position="261"/>
    </location>
</feature>
<dbReference type="PANTHER" id="PTHR10796:SF191">
    <property type="entry name" value="SSD DOMAIN-CONTAINING PROTEIN"/>
    <property type="match status" value="1"/>
</dbReference>
<evidence type="ECO:0000256" key="3">
    <source>
        <dbReference type="ARBA" id="ARBA00022475"/>
    </source>
</evidence>
<evidence type="ECO:0000256" key="6">
    <source>
        <dbReference type="ARBA" id="ARBA00023136"/>
    </source>
</evidence>
<feature type="transmembrane region" description="Helical" evidence="8">
    <location>
        <begin position="239"/>
        <end position="263"/>
    </location>
</feature>
<keyword evidence="4 8" id="KW-0812">Transmembrane</keyword>
<evidence type="ECO:0000256" key="8">
    <source>
        <dbReference type="SAM" id="Phobius"/>
    </source>
</evidence>
<dbReference type="InterPro" id="IPR051697">
    <property type="entry name" value="Patched_domain-protein"/>
</dbReference>
<dbReference type="GO" id="GO:0030659">
    <property type="term" value="C:cytoplasmic vesicle membrane"/>
    <property type="evidence" value="ECO:0007669"/>
    <property type="project" value="TreeGrafter"/>
</dbReference>
<evidence type="ECO:0000256" key="4">
    <source>
        <dbReference type="ARBA" id="ARBA00022692"/>
    </source>
</evidence>
<dbReference type="GO" id="GO:0005886">
    <property type="term" value="C:plasma membrane"/>
    <property type="evidence" value="ECO:0007669"/>
    <property type="project" value="UniProtKB-SubCell"/>
</dbReference>
<sequence length="293" mass="32915">MKRAAGPWELSVFGQGTRMRSTGFFGNGCWRWGGDSRLFPINLGGRVPGTDGRRLGPFFRFQIGIKNFETPNDQRNTMDLFRSIANNWTQFNVTTYHEYWAYADQYEMIKPTMLRDNITAIITMLIIAFILIPNLLCGFFITVAMITINVGVYGFMSLWSINLDGVSMITLIMAIGFAVDLSAHISYAYVCSIGTPTQRTIAALEQLGWPVFQGALSTILGVMVLATVDSYMIQTFFKTVFLVILFGLLHSVVFLPVSLALLLPERKIEWCCKNDTTKCQEQSSIQSTTGNRE</sequence>
<feature type="transmembrane region" description="Helical" evidence="8">
    <location>
        <begin position="168"/>
        <end position="190"/>
    </location>
</feature>
<feature type="transmembrane region" description="Helical" evidence="8">
    <location>
        <begin position="211"/>
        <end position="233"/>
    </location>
</feature>
<dbReference type="PANTHER" id="PTHR10796">
    <property type="entry name" value="PATCHED-RELATED"/>
    <property type="match status" value="1"/>
</dbReference>
<evidence type="ECO:0000259" key="9">
    <source>
        <dbReference type="PROSITE" id="PS50156"/>
    </source>
</evidence>
<comment type="subcellular location">
    <subcellularLocation>
        <location evidence="1">Cell membrane</location>
        <topology evidence="1">Multi-pass membrane protein</topology>
    </subcellularLocation>
</comment>
<dbReference type="FunFam" id="1.20.1640.10:FF:000013">
    <property type="entry name" value="PaTched Related family"/>
    <property type="match status" value="1"/>
</dbReference>
<reference evidence="11" key="1">
    <citation type="submission" date="2022-11" db="UniProtKB">
        <authorList>
            <consortium name="WormBaseParasite"/>
        </authorList>
    </citation>
    <scope>IDENTIFICATION</scope>
</reference>